<feature type="region of interest" description="Disordered" evidence="1">
    <location>
        <begin position="369"/>
        <end position="423"/>
    </location>
</feature>
<accession>A0ABR1W0S8</accession>
<sequence>MPPGLERFPLFFNLPYDIRYKIWKDLIFVPGIHFLKFEATRTPLLRPSPDDDSDREDDGDDAASSQNLRRQPRLRQGCTKPIYSATLQPIYPLPAADLSYYITAQKHLTMLSLSCGEATEMVSRATHKPGCLVLDSARLISLAGSDDVICIDYPDLNWARNLGSWASKLDQLQLNAVRRLAVKYHPEWDEERRRCRLCGMVHGSSKPHIHHHLYEFAALFMNLERFYLVDYHTIRRSASKDLSQLSIDTPRWPGPSSGHGISGGQKFLSGGRTYYELDPQDCQLNSKVFGKLNWVRAGYLNYCKEHPERHSNPEKVKFWVLGCEWDYEQLEHRQNAAHLAKTRTPRRKAHTRRNAKMADVTKMMEKMEVSGNKGGSRDFEQPDGLPVKFGGDNESTYEFEFSVSAKKDRAARRSDIGRSDKKD</sequence>
<feature type="region of interest" description="Disordered" evidence="1">
    <location>
        <begin position="45"/>
        <end position="70"/>
    </location>
</feature>
<dbReference type="EMBL" id="JAQQWM010000002">
    <property type="protein sequence ID" value="KAK8077111.1"/>
    <property type="molecule type" value="Genomic_DNA"/>
</dbReference>
<organism evidence="2 3">
    <name type="scientific">Apiospora saccharicola</name>
    <dbReference type="NCBI Taxonomy" id="335842"/>
    <lineage>
        <taxon>Eukaryota</taxon>
        <taxon>Fungi</taxon>
        <taxon>Dikarya</taxon>
        <taxon>Ascomycota</taxon>
        <taxon>Pezizomycotina</taxon>
        <taxon>Sordariomycetes</taxon>
        <taxon>Xylariomycetidae</taxon>
        <taxon>Amphisphaeriales</taxon>
        <taxon>Apiosporaceae</taxon>
        <taxon>Apiospora</taxon>
    </lineage>
</organism>
<keyword evidence="3" id="KW-1185">Reference proteome</keyword>
<dbReference type="Proteomes" id="UP001446871">
    <property type="component" value="Unassembled WGS sequence"/>
</dbReference>
<proteinExistence type="predicted"/>
<comment type="caution">
    <text evidence="2">The sequence shown here is derived from an EMBL/GenBank/DDBJ whole genome shotgun (WGS) entry which is preliminary data.</text>
</comment>
<protein>
    <submittedName>
        <fullName evidence="2">Uncharacterized protein</fullName>
    </submittedName>
</protein>
<name>A0ABR1W0S8_9PEZI</name>
<reference evidence="2 3" key="1">
    <citation type="submission" date="2023-01" db="EMBL/GenBank/DDBJ databases">
        <title>Analysis of 21 Apiospora genomes using comparative genomics revels a genus with tremendous synthesis potential of carbohydrate active enzymes and secondary metabolites.</title>
        <authorList>
            <person name="Sorensen T."/>
        </authorList>
    </citation>
    <scope>NUCLEOTIDE SEQUENCE [LARGE SCALE GENOMIC DNA]</scope>
    <source>
        <strain evidence="2 3">CBS 83171</strain>
    </source>
</reference>
<feature type="compositionally biased region" description="Acidic residues" evidence="1">
    <location>
        <begin position="50"/>
        <end position="61"/>
    </location>
</feature>
<gene>
    <name evidence="2" type="ORF">PG996_003281</name>
</gene>
<evidence type="ECO:0000256" key="1">
    <source>
        <dbReference type="SAM" id="MobiDB-lite"/>
    </source>
</evidence>
<evidence type="ECO:0000313" key="3">
    <source>
        <dbReference type="Proteomes" id="UP001446871"/>
    </source>
</evidence>
<evidence type="ECO:0000313" key="2">
    <source>
        <dbReference type="EMBL" id="KAK8077111.1"/>
    </source>
</evidence>
<feature type="compositionally biased region" description="Basic and acidic residues" evidence="1">
    <location>
        <begin position="405"/>
        <end position="423"/>
    </location>
</feature>